<keyword evidence="2" id="KW-1185">Reference proteome</keyword>
<accession>A0A1W2ERK5</accession>
<proteinExistence type="predicted"/>
<organism evidence="1 2">
    <name type="scientific">Primorskyibacter flagellatus</name>
    <dbReference type="NCBI Taxonomy" id="1387277"/>
    <lineage>
        <taxon>Bacteria</taxon>
        <taxon>Pseudomonadati</taxon>
        <taxon>Pseudomonadota</taxon>
        <taxon>Alphaproteobacteria</taxon>
        <taxon>Rhodobacterales</taxon>
        <taxon>Roseobacteraceae</taxon>
        <taxon>Primorskyibacter</taxon>
    </lineage>
</organism>
<name>A0A1W2ERK5_9RHOB</name>
<dbReference type="RefSeq" id="WP_143514694.1">
    <property type="nucleotide sequence ID" value="NZ_FWYD01000040.1"/>
</dbReference>
<protein>
    <recommendedName>
        <fullName evidence="3">RiboL-PSP-HEPN domain-containing protein</fullName>
    </recommendedName>
</protein>
<evidence type="ECO:0000313" key="2">
    <source>
        <dbReference type="Proteomes" id="UP000192330"/>
    </source>
</evidence>
<evidence type="ECO:0008006" key="3">
    <source>
        <dbReference type="Google" id="ProtNLM"/>
    </source>
</evidence>
<evidence type="ECO:0000313" key="1">
    <source>
        <dbReference type="EMBL" id="SMD12295.1"/>
    </source>
</evidence>
<dbReference type="EMBL" id="FWYD01000040">
    <property type="protein sequence ID" value="SMD12295.1"/>
    <property type="molecule type" value="Genomic_DNA"/>
</dbReference>
<sequence length="394" mass="44161">MAYYDQDFKEVAHCGANTTINIACDNEGRKGAAFGIVGRSPGPMTAVGVYILLPHGIPVSDFKLGGIGQPFDPPPPEGCVPAIIGSDSLGCWGHQCPQCSGYFRNGNHAAIYPQTCPYCGLRTAAFQFLTPAQRMFLAHLAERLEEELAAPDKRGTQRQVEIDMESIVKQAADEPKPDFYYASQTQQTRYKCDHCGEFNDIRGLYGYCAACGWRNNIQMLTGRLEEIRQSLNKGQAQPEASVGQSISAFDAACRDFAKQLVRRTPMKAARKEALSRLVFHDIESETFKRLKDFFDLNPLKGIADKDARFIRLMMERRHVFEHNAGVIDSRYVERSGDENAVEGNLLRETRENAHRLIGLLARIASNVDSDFHEIFTPTEWPIKSFKEKQERASQ</sequence>
<dbReference type="AlphaFoldDB" id="A0A1W2ERK5"/>
<gene>
    <name evidence="1" type="ORF">SAMN06295998_1404</name>
</gene>
<reference evidence="1 2" key="1">
    <citation type="submission" date="2017-04" db="EMBL/GenBank/DDBJ databases">
        <authorList>
            <person name="Afonso C.L."/>
            <person name="Miller P.J."/>
            <person name="Scott M.A."/>
            <person name="Spackman E."/>
            <person name="Goraichik I."/>
            <person name="Dimitrov K.M."/>
            <person name="Suarez D.L."/>
            <person name="Swayne D.E."/>
        </authorList>
    </citation>
    <scope>NUCLEOTIDE SEQUENCE [LARGE SCALE GENOMIC DNA]</scope>
    <source>
        <strain evidence="1 2">CGMCC 1.12644</strain>
    </source>
</reference>
<dbReference type="Proteomes" id="UP000192330">
    <property type="component" value="Unassembled WGS sequence"/>
</dbReference>
<dbReference type="OrthoDB" id="7064950at2"/>